<feature type="transmembrane region" description="Helical" evidence="6">
    <location>
        <begin position="69"/>
        <end position="89"/>
    </location>
</feature>
<evidence type="ECO:0000256" key="4">
    <source>
        <dbReference type="ARBA" id="ARBA00022989"/>
    </source>
</evidence>
<dbReference type="EMBL" id="FXAO01000002">
    <property type="protein sequence ID" value="SMG17137.1"/>
    <property type="molecule type" value="Genomic_DNA"/>
</dbReference>
<keyword evidence="8" id="KW-1185">Reference proteome</keyword>
<gene>
    <name evidence="7" type="ORF">SAMN03080602_00949</name>
</gene>
<feature type="transmembrane region" description="Helical" evidence="6">
    <location>
        <begin position="394"/>
        <end position="413"/>
    </location>
</feature>
<keyword evidence="5 6" id="KW-0472">Membrane</keyword>
<protein>
    <submittedName>
        <fullName evidence="7">Uncharacterized membrane protein YfcC, ion transporter superfamily</fullName>
    </submittedName>
</protein>
<feature type="transmembrane region" description="Helical" evidence="6">
    <location>
        <begin position="236"/>
        <end position="256"/>
    </location>
</feature>
<dbReference type="PANTHER" id="PTHR43652">
    <property type="entry name" value="BASIC AMINO ACID ANTIPORTER YFCC-RELATED"/>
    <property type="match status" value="1"/>
</dbReference>
<dbReference type="InterPro" id="IPR018385">
    <property type="entry name" value="C4_dicarb_anaerob_car-like"/>
</dbReference>
<proteinExistence type="predicted"/>
<dbReference type="RefSeq" id="WP_085496726.1">
    <property type="nucleotide sequence ID" value="NZ_FXAO01000002.1"/>
</dbReference>
<accession>A0A1X7IPV1</accession>
<dbReference type="OrthoDB" id="255482at2"/>
<keyword evidence="2" id="KW-1003">Cell membrane</keyword>
<evidence type="ECO:0000256" key="6">
    <source>
        <dbReference type="SAM" id="Phobius"/>
    </source>
</evidence>
<evidence type="ECO:0000256" key="5">
    <source>
        <dbReference type="ARBA" id="ARBA00023136"/>
    </source>
</evidence>
<evidence type="ECO:0000256" key="3">
    <source>
        <dbReference type="ARBA" id="ARBA00022692"/>
    </source>
</evidence>
<feature type="transmembrane region" description="Helical" evidence="6">
    <location>
        <begin position="262"/>
        <end position="281"/>
    </location>
</feature>
<keyword evidence="3 6" id="KW-0812">Transmembrane</keyword>
<dbReference type="Pfam" id="PF03606">
    <property type="entry name" value="DcuC"/>
    <property type="match status" value="1"/>
</dbReference>
<feature type="transmembrane region" description="Helical" evidence="6">
    <location>
        <begin position="196"/>
        <end position="215"/>
    </location>
</feature>
<evidence type="ECO:0000313" key="7">
    <source>
        <dbReference type="EMBL" id="SMG17137.1"/>
    </source>
</evidence>
<sequence length="444" mass="48396">MKKFPNAFVIILSVILFAWILTFIIPKGNYQREINTENNRTIVVPNSYEQRNAPHLSAFDALLAIPKGIAGRADLIVLILLLGGCFYVIEKTGALNQGLNQLILALKGREVFALAIITLLFLTAGFTIALQEEAIAMTPILLLFGRTLGYNTSTIIGASYGSAVVGAAFSPFNPFGVLLAQKEAEVELLSGTEFRLVFLLIAAIVWTMYILRYASKHRVEKSALELEVIKLTTRSKIILTLLALTFGLVTYGLIVLEWGFNEMSACFFGLGILSGLIAHFGFNKTTEIYVDGFREMVFACVIIGLANSISIILSEGSIVDTIIYGLFSPLKNVSPSVSAILMMFSHSILHFPIPSYSGQAILTMPILTPLADLIGLSRQVCVLAYQYGTIMMDVIVPTNGALMAVLALGGIKYNNWIKFIIKPTVILLVIAAIAILIAVQIGYE</sequence>
<feature type="transmembrane region" description="Helical" evidence="6">
    <location>
        <begin position="293"/>
        <end position="313"/>
    </location>
</feature>
<name>A0A1X7IPV1_9FLAO</name>
<dbReference type="Proteomes" id="UP000193420">
    <property type="component" value="Unassembled WGS sequence"/>
</dbReference>
<evidence type="ECO:0000256" key="1">
    <source>
        <dbReference type="ARBA" id="ARBA00004651"/>
    </source>
</evidence>
<reference evidence="8" key="1">
    <citation type="submission" date="2017-04" db="EMBL/GenBank/DDBJ databases">
        <authorList>
            <person name="Varghese N."/>
            <person name="Submissions S."/>
        </authorList>
    </citation>
    <scope>NUCLEOTIDE SEQUENCE [LARGE SCALE GENOMIC DNA]</scope>
    <source>
        <strain evidence="8">DSM 19835</strain>
    </source>
</reference>
<dbReference type="AlphaFoldDB" id="A0A1X7IPV1"/>
<dbReference type="InterPro" id="IPR051679">
    <property type="entry name" value="DASS-Related_Transporters"/>
</dbReference>
<dbReference type="GO" id="GO:0005886">
    <property type="term" value="C:plasma membrane"/>
    <property type="evidence" value="ECO:0007669"/>
    <property type="project" value="UniProtKB-SubCell"/>
</dbReference>
<feature type="transmembrane region" description="Helical" evidence="6">
    <location>
        <begin position="425"/>
        <end position="443"/>
    </location>
</feature>
<evidence type="ECO:0000313" key="8">
    <source>
        <dbReference type="Proteomes" id="UP000193420"/>
    </source>
</evidence>
<comment type="subcellular location">
    <subcellularLocation>
        <location evidence="1">Cell membrane</location>
        <topology evidence="1">Multi-pass membrane protein</topology>
    </subcellularLocation>
</comment>
<evidence type="ECO:0000256" key="2">
    <source>
        <dbReference type="ARBA" id="ARBA00022475"/>
    </source>
</evidence>
<organism evidence="7 8">
    <name type="scientific">Arenibacter troitsensis</name>
    <dbReference type="NCBI Taxonomy" id="188872"/>
    <lineage>
        <taxon>Bacteria</taxon>
        <taxon>Pseudomonadati</taxon>
        <taxon>Bacteroidota</taxon>
        <taxon>Flavobacteriia</taxon>
        <taxon>Flavobacteriales</taxon>
        <taxon>Flavobacteriaceae</taxon>
        <taxon>Arenibacter</taxon>
    </lineage>
</organism>
<dbReference type="PANTHER" id="PTHR43652:SF6">
    <property type="entry name" value="ARGININE REPRESSOR"/>
    <property type="match status" value="1"/>
</dbReference>
<dbReference type="STRING" id="188872.SAMN03080602_00949"/>
<feature type="transmembrane region" description="Helical" evidence="6">
    <location>
        <begin position="110"/>
        <end position="130"/>
    </location>
</feature>
<keyword evidence="4 6" id="KW-1133">Transmembrane helix</keyword>
<feature type="transmembrane region" description="Helical" evidence="6">
    <location>
        <begin position="7"/>
        <end position="25"/>
    </location>
</feature>